<feature type="domain" description="GGDEF" evidence="3">
    <location>
        <begin position="442"/>
        <end position="594"/>
    </location>
</feature>
<dbReference type="CDD" id="cd01949">
    <property type="entry name" value="GGDEF"/>
    <property type="match status" value="1"/>
</dbReference>
<dbReference type="STRING" id="1223802.SUTH_01349"/>
<dbReference type="SMART" id="SM00052">
    <property type="entry name" value="EAL"/>
    <property type="match status" value="1"/>
</dbReference>
<dbReference type="EMBL" id="AP012547">
    <property type="protein sequence ID" value="BAO29149.1"/>
    <property type="molecule type" value="Genomic_DNA"/>
</dbReference>
<evidence type="ECO:0000259" key="4">
    <source>
        <dbReference type="PROSITE" id="PS51371"/>
    </source>
</evidence>
<dbReference type="InterPro" id="IPR035919">
    <property type="entry name" value="EAL_sf"/>
</dbReference>
<dbReference type="Pfam" id="PF00563">
    <property type="entry name" value="EAL"/>
    <property type="match status" value="1"/>
</dbReference>
<dbReference type="InterPro" id="IPR043128">
    <property type="entry name" value="Rev_trsase/Diguanyl_cyclase"/>
</dbReference>
<dbReference type="InterPro" id="IPR046342">
    <property type="entry name" value="CBS_dom_sf"/>
</dbReference>
<dbReference type="SUPFAM" id="SSF55073">
    <property type="entry name" value="Nucleotide cyclase"/>
    <property type="match status" value="1"/>
</dbReference>
<dbReference type="InterPro" id="IPR001633">
    <property type="entry name" value="EAL_dom"/>
</dbReference>
<dbReference type="Gene3D" id="3.30.70.270">
    <property type="match status" value="1"/>
</dbReference>
<accession>W0SD49</accession>
<sequence length="627" mass="69517">MNMHNRSNKMTEDASPHGGALRRLMSDRGLHSVYQPILDVRKGNYLACEALIRGPEGSELHAPGALFAAAAAADCTHELEWLAVETAIVQFAAQQCALRLFLNMSISCLHASRKRLVAIRQELLRLGVPPSRIVIELTENESVTDFSDLQETLQDFRRIGIQIAMDDMGEGFSNLRMWSEVRPEFVKIDRHFVTGIDTDPLKLHFVRAMHEIADACGSALIAEGVETEGQLAVLRDIGIPYLQGFGIARPQRAIATMPNVDQPMNNSILLLPLRPQAGRRTPRIDQILHEVRSVSPETDNDAVYRIFEHQPGLNVVPVVANGQPVGIISRYSLIDRFARPFHRELHGKRPCTMVMDPPLVFDEAQSAQEVAQLIGSLRSTEACDAIIITRQGRYRGIGFLRELMAIITDMQIRAARYANPLTQLPGNVPINEQMDRLIETEHGFVAAYCDLDHFKPYNDTYGYRRGDQMIQQVGALLSETTADHQDFVGHVGGDDFIVLMQSRDWEARLRRVIEQFDATLPKYVTNAEHLSAGGYYGEDRRGQPIFHALPALSIGCVIVPPGAFANHHDVSAALSEAKKEAKRLPGSVLFIERRQYRGSAGTADAGPGMDAVLPAPNLLAGMPCFAM</sequence>
<name>W0SD49_9PROT</name>
<dbReference type="InterPro" id="IPR050706">
    <property type="entry name" value="Cyclic-di-GMP_PDE-like"/>
</dbReference>
<feature type="domain" description="EAL" evidence="2">
    <location>
        <begin position="14"/>
        <end position="264"/>
    </location>
</feature>
<dbReference type="PANTHER" id="PTHR33121">
    <property type="entry name" value="CYCLIC DI-GMP PHOSPHODIESTERASE PDEF"/>
    <property type="match status" value="1"/>
</dbReference>
<dbReference type="Gene3D" id="3.10.580.10">
    <property type="entry name" value="CBS-domain"/>
    <property type="match status" value="1"/>
</dbReference>
<dbReference type="SMART" id="SM00267">
    <property type="entry name" value="GGDEF"/>
    <property type="match status" value="1"/>
</dbReference>
<evidence type="ECO:0000259" key="2">
    <source>
        <dbReference type="PROSITE" id="PS50883"/>
    </source>
</evidence>
<feature type="domain" description="CBS" evidence="4">
    <location>
        <begin position="287"/>
        <end position="344"/>
    </location>
</feature>
<evidence type="ECO:0000259" key="3">
    <source>
        <dbReference type="PROSITE" id="PS50887"/>
    </source>
</evidence>
<dbReference type="PANTHER" id="PTHR33121:SF76">
    <property type="entry name" value="SIGNALING PROTEIN"/>
    <property type="match status" value="1"/>
</dbReference>
<dbReference type="AlphaFoldDB" id="W0SD49"/>
<dbReference type="PROSITE" id="PS50887">
    <property type="entry name" value="GGDEF"/>
    <property type="match status" value="1"/>
</dbReference>
<dbReference type="CDD" id="cd04598">
    <property type="entry name" value="CBS_pair_GGDEF_EAL"/>
    <property type="match status" value="1"/>
</dbReference>
<dbReference type="Pfam" id="PF00571">
    <property type="entry name" value="CBS"/>
    <property type="match status" value="1"/>
</dbReference>
<reference evidence="5 6" key="1">
    <citation type="journal article" date="2014" name="Syst. Appl. Microbiol.">
        <title>Complete genomes of freshwater sulfur oxidizers Sulfuricella denitrificans skB26 and Sulfuritalea hydrogenivorans sk43H: genetic insights into the sulfur oxidation pathway of betaproteobacteria.</title>
        <authorList>
            <person name="Watanabe T."/>
            <person name="Kojima H."/>
            <person name="Fukui M."/>
        </authorList>
    </citation>
    <scope>NUCLEOTIDE SEQUENCE [LARGE SCALE GENOMIC DNA]</scope>
    <source>
        <strain evidence="5">DSM22779</strain>
    </source>
</reference>
<dbReference type="SUPFAM" id="SSF54631">
    <property type="entry name" value="CBS-domain pair"/>
    <property type="match status" value="1"/>
</dbReference>
<dbReference type="CDD" id="cd01948">
    <property type="entry name" value="EAL"/>
    <property type="match status" value="1"/>
</dbReference>
<dbReference type="Proteomes" id="UP000031637">
    <property type="component" value="Chromosome"/>
</dbReference>
<dbReference type="InterPro" id="IPR029787">
    <property type="entry name" value="Nucleotide_cyclase"/>
</dbReference>
<dbReference type="Gene3D" id="3.20.20.450">
    <property type="entry name" value="EAL domain"/>
    <property type="match status" value="1"/>
</dbReference>
<gene>
    <name evidence="5" type="ORF">SUTH_01349</name>
</gene>
<evidence type="ECO:0000313" key="6">
    <source>
        <dbReference type="Proteomes" id="UP000031637"/>
    </source>
</evidence>
<organism evidence="5 6">
    <name type="scientific">Sulfuritalea hydrogenivorans sk43H</name>
    <dbReference type="NCBI Taxonomy" id="1223802"/>
    <lineage>
        <taxon>Bacteria</taxon>
        <taxon>Pseudomonadati</taxon>
        <taxon>Pseudomonadota</taxon>
        <taxon>Betaproteobacteria</taxon>
        <taxon>Nitrosomonadales</taxon>
        <taxon>Sterolibacteriaceae</taxon>
        <taxon>Sulfuritalea</taxon>
    </lineage>
</organism>
<dbReference type="PROSITE" id="PS51371">
    <property type="entry name" value="CBS"/>
    <property type="match status" value="1"/>
</dbReference>
<keyword evidence="6" id="KW-1185">Reference proteome</keyword>
<dbReference type="PROSITE" id="PS50883">
    <property type="entry name" value="EAL"/>
    <property type="match status" value="1"/>
</dbReference>
<dbReference type="KEGG" id="shd:SUTH_01349"/>
<dbReference type="NCBIfam" id="TIGR00254">
    <property type="entry name" value="GGDEF"/>
    <property type="match status" value="1"/>
</dbReference>
<dbReference type="SUPFAM" id="SSF141868">
    <property type="entry name" value="EAL domain-like"/>
    <property type="match status" value="1"/>
</dbReference>
<proteinExistence type="predicted"/>
<evidence type="ECO:0000256" key="1">
    <source>
        <dbReference type="PROSITE-ProRule" id="PRU00703"/>
    </source>
</evidence>
<dbReference type="Pfam" id="PF00990">
    <property type="entry name" value="GGDEF"/>
    <property type="match status" value="1"/>
</dbReference>
<keyword evidence="1" id="KW-0129">CBS domain</keyword>
<evidence type="ECO:0000313" key="5">
    <source>
        <dbReference type="EMBL" id="BAO29149.1"/>
    </source>
</evidence>
<dbReference type="InterPro" id="IPR000644">
    <property type="entry name" value="CBS_dom"/>
</dbReference>
<protein>
    <submittedName>
        <fullName evidence="5">Diguanylate cyclase domain-containing protein</fullName>
    </submittedName>
</protein>
<dbReference type="HOGENOM" id="CLU_015702_2_1_4"/>
<dbReference type="OrthoDB" id="9813903at2"/>
<dbReference type="GO" id="GO:0071111">
    <property type="term" value="F:cyclic-guanylate-specific phosphodiesterase activity"/>
    <property type="evidence" value="ECO:0007669"/>
    <property type="project" value="InterPro"/>
</dbReference>
<dbReference type="InterPro" id="IPR000160">
    <property type="entry name" value="GGDEF_dom"/>
</dbReference>